<keyword evidence="2" id="KW-1185">Reference proteome</keyword>
<comment type="caution">
    <text evidence="1">The sequence shown here is derived from an EMBL/GenBank/DDBJ whole genome shotgun (WGS) entry which is preliminary data.</text>
</comment>
<proteinExistence type="predicted"/>
<organism evidence="1 2">
    <name type="scientific">Thiohalophilus thiocyanatoxydans</name>
    <dbReference type="NCBI Taxonomy" id="381308"/>
    <lineage>
        <taxon>Bacteria</taxon>
        <taxon>Pseudomonadati</taxon>
        <taxon>Pseudomonadota</taxon>
        <taxon>Gammaproteobacteria</taxon>
        <taxon>Thiohalomonadales</taxon>
        <taxon>Thiohalophilaceae</taxon>
        <taxon>Thiohalophilus</taxon>
    </lineage>
</organism>
<accession>A0A4R8IKW7</accession>
<name>A0A4R8IKW7_9GAMM</name>
<gene>
    <name evidence="1" type="ORF">EDC23_2466</name>
</gene>
<dbReference type="Proteomes" id="UP000294914">
    <property type="component" value="Unassembled WGS sequence"/>
</dbReference>
<reference evidence="1 2" key="1">
    <citation type="submission" date="2019-03" db="EMBL/GenBank/DDBJ databases">
        <title>Genomic Encyclopedia of Type Strains, Phase IV (KMG-IV): sequencing the most valuable type-strain genomes for metagenomic binning, comparative biology and taxonomic classification.</title>
        <authorList>
            <person name="Goeker M."/>
        </authorList>
    </citation>
    <scope>NUCLEOTIDE SEQUENCE [LARGE SCALE GENOMIC DNA]</scope>
    <source>
        <strain evidence="1 2">DSM 16326</strain>
    </source>
</reference>
<dbReference type="AlphaFoldDB" id="A0A4R8IKW7"/>
<sequence length="102" mass="10782">MARERAAARCPDFVRRDAAAPFRQGYGRLACPRAQTGKRSAESLYIGIPVPLIEIGIGGLTRLMRTGACSGDDKPGLSGDAGVEAVCTNPNQGNRTGEMTIF</sequence>
<evidence type="ECO:0000313" key="2">
    <source>
        <dbReference type="Proteomes" id="UP000294914"/>
    </source>
</evidence>
<protein>
    <submittedName>
        <fullName evidence="1">Uncharacterized protein</fullName>
    </submittedName>
</protein>
<evidence type="ECO:0000313" key="1">
    <source>
        <dbReference type="EMBL" id="TDX99679.1"/>
    </source>
</evidence>
<dbReference type="EMBL" id="SOQX01000007">
    <property type="protein sequence ID" value="TDX99679.1"/>
    <property type="molecule type" value="Genomic_DNA"/>
</dbReference>